<organism evidence="1 2">
    <name type="scientific">Liparis tanakae</name>
    <name type="common">Tanaka's snailfish</name>
    <dbReference type="NCBI Taxonomy" id="230148"/>
    <lineage>
        <taxon>Eukaryota</taxon>
        <taxon>Metazoa</taxon>
        <taxon>Chordata</taxon>
        <taxon>Craniata</taxon>
        <taxon>Vertebrata</taxon>
        <taxon>Euteleostomi</taxon>
        <taxon>Actinopterygii</taxon>
        <taxon>Neopterygii</taxon>
        <taxon>Teleostei</taxon>
        <taxon>Neoteleostei</taxon>
        <taxon>Acanthomorphata</taxon>
        <taxon>Eupercaria</taxon>
        <taxon>Perciformes</taxon>
        <taxon>Cottioidei</taxon>
        <taxon>Cottales</taxon>
        <taxon>Liparidae</taxon>
        <taxon>Liparis</taxon>
    </lineage>
</organism>
<protein>
    <submittedName>
        <fullName evidence="1">Uncharacterized protein</fullName>
    </submittedName>
</protein>
<reference evidence="1 2" key="1">
    <citation type="submission" date="2019-03" db="EMBL/GenBank/DDBJ databases">
        <title>First draft genome of Liparis tanakae, snailfish: a comprehensive survey of snailfish specific genes.</title>
        <authorList>
            <person name="Kim W."/>
            <person name="Song I."/>
            <person name="Jeong J.-H."/>
            <person name="Kim D."/>
            <person name="Kim S."/>
            <person name="Ryu S."/>
            <person name="Song J.Y."/>
            <person name="Lee S.K."/>
        </authorList>
    </citation>
    <scope>NUCLEOTIDE SEQUENCE [LARGE SCALE GENOMIC DNA]</scope>
    <source>
        <tissue evidence="1">Muscle</tissue>
    </source>
</reference>
<gene>
    <name evidence="1" type="ORF">EYF80_067527</name>
</gene>
<accession>A0A4Z2E0V2</accession>
<proteinExistence type="predicted"/>
<comment type="caution">
    <text evidence="1">The sequence shown here is derived from an EMBL/GenBank/DDBJ whole genome shotgun (WGS) entry which is preliminary data.</text>
</comment>
<dbReference type="Proteomes" id="UP000314294">
    <property type="component" value="Unassembled WGS sequence"/>
</dbReference>
<sequence>MTVFSLCLLLCADLLDLAVGE</sequence>
<dbReference type="EMBL" id="SRLO01022868">
    <property type="protein sequence ID" value="TNN22359.1"/>
    <property type="molecule type" value="Genomic_DNA"/>
</dbReference>
<evidence type="ECO:0000313" key="2">
    <source>
        <dbReference type="Proteomes" id="UP000314294"/>
    </source>
</evidence>
<name>A0A4Z2E0V2_9TELE</name>
<evidence type="ECO:0000313" key="1">
    <source>
        <dbReference type="EMBL" id="TNN22359.1"/>
    </source>
</evidence>
<dbReference type="AlphaFoldDB" id="A0A4Z2E0V2"/>
<keyword evidence="2" id="KW-1185">Reference proteome</keyword>